<evidence type="ECO:0000313" key="1">
    <source>
        <dbReference type="EMBL" id="KAK7349892.1"/>
    </source>
</evidence>
<name>A0AAN9QVY3_CANGL</name>
<dbReference type="EMBL" id="JAYMYQ010000002">
    <property type="protein sequence ID" value="KAK7349892.1"/>
    <property type="molecule type" value="Genomic_DNA"/>
</dbReference>
<dbReference type="AlphaFoldDB" id="A0AAN9QVY3"/>
<accession>A0AAN9QVY3</accession>
<reference evidence="1 2" key="1">
    <citation type="submission" date="2024-01" db="EMBL/GenBank/DDBJ databases">
        <title>The genomes of 5 underutilized Papilionoideae crops provide insights into root nodulation and disease resistanc.</title>
        <authorList>
            <person name="Jiang F."/>
        </authorList>
    </citation>
    <scope>NUCLEOTIDE SEQUENCE [LARGE SCALE GENOMIC DNA]</scope>
    <source>
        <strain evidence="1">LVBAO_FW01</strain>
        <tissue evidence="1">Leaves</tissue>
    </source>
</reference>
<gene>
    <name evidence="1" type="ORF">VNO77_07722</name>
</gene>
<proteinExistence type="predicted"/>
<keyword evidence="2" id="KW-1185">Reference proteome</keyword>
<dbReference type="Proteomes" id="UP001367508">
    <property type="component" value="Unassembled WGS sequence"/>
</dbReference>
<evidence type="ECO:0000313" key="2">
    <source>
        <dbReference type="Proteomes" id="UP001367508"/>
    </source>
</evidence>
<organism evidence="1 2">
    <name type="scientific">Canavalia gladiata</name>
    <name type="common">Sword bean</name>
    <name type="synonym">Dolichos gladiatus</name>
    <dbReference type="NCBI Taxonomy" id="3824"/>
    <lineage>
        <taxon>Eukaryota</taxon>
        <taxon>Viridiplantae</taxon>
        <taxon>Streptophyta</taxon>
        <taxon>Embryophyta</taxon>
        <taxon>Tracheophyta</taxon>
        <taxon>Spermatophyta</taxon>
        <taxon>Magnoliopsida</taxon>
        <taxon>eudicotyledons</taxon>
        <taxon>Gunneridae</taxon>
        <taxon>Pentapetalae</taxon>
        <taxon>rosids</taxon>
        <taxon>fabids</taxon>
        <taxon>Fabales</taxon>
        <taxon>Fabaceae</taxon>
        <taxon>Papilionoideae</taxon>
        <taxon>50 kb inversion clade</taxon>
        <taxon>NPAAA clade</taxon>
        <taxon>indigoferoid/millettioid clade</taxon>
        <taxon>Phaseoleae</taxon>
        <taxon>Canavalia</taxon>
    </lineage>
</organism>
<comment type="caution">
    <text evidence="1">The sequence shown here is derived from an EMBL/GenBank/DDBJ whole genome shotgun (WGS) entry which is preliminary data.</text>
</comment>
<sequence length="117" mass="12868">MVITLSGTRWAFVEFDRVSLVITLSGTCWAFVEFDRVSLAKGKSRALQGSTGASSKDLAHRVQISPISDMVLHWLILFITLTIGKAAMTNGKFLGHNQVYNSAELDTKPIIMVKLKA</sequence>
<protein>
    <submittedName>
        <fullName evidence="1">Uncharacterized protein</fullName>
    </submittedName>
</protein>